<dbReference type="RefSeq" id="WP_407030158.1">
    <property type="nucleotide sequence ID" value="NZ_JAQGEF010000003.1"/>
</dbReference>
<feature type="compositionally biased region" description="Polar residues" evidence="1">
    <location>
        <begin position="19"/>
        <end position="28"/>
    </location>
</feature>
<comment type="caution">
    <text evidence="2">The sequence shown here is derived from an EMBL/GenBank/DDBJ whole genome shotgun (WGS) entry which is preliminary data.</text>
</comment>
<gene>
    <name evidence="2" type="ORF">O3P16_03330</name>
</gene>
<keyword evidence="3" id="KW-1185">Reference proteome</keyword>
<evidence type="ECO:0000313" key="3">
    <source>
        <dbReference type="Proteomes" id="UP001210231"/>
    </source>
</evidence>
<reference evidence="2 3" key="1">
    <citation type="submission" date="2022-12" db="EMBL/GenBank/DDBJ databases">
        <title>Chitinophagaceae gen. sp. nov., a new member of the family Chitinophagaceae, isolated from soil in a chemical factory.</title>
        <authorList>
            <person name="Ke Z."/>
        </authorList>
    </citation>
    <scope>NUCLEOTIDE SEQUENCE [LARGE SCALE GENOMIC DNA]</scope>
    <source>
        <strain evidence="2 3">LY-5</strain>
    </source>
</reference>
<feature type="region of interest" description="Disordered" evidence="1">
    <location>
        <begin position="1"/>
        <end position="29"/>
    </location>
</feature>
<proteinExistence type="predicted"/>
<accession>A0ABT4UI13</accession>
<organism evidence="2 3">
    <name type="scientific">Polluticaenibacter yanchengensis</name>
    <dbReference type="NCBI Taxonomy" id="3014562"/>
    <lineage>
        <taxon>Bacteria</taxon>
        <taxon>Pseudomonadati</taxon>
        <taxon>Bacteroidota</taxon>
        <taxon>Chitinophagia</taxon>
        <taxon>Chitinophagales</taxon>
        <taxon>Chitinophagaceae</taxon>
        <taxon>Polluticaenibacter</taxon>
    </lineage>
</organism>
<dbReference type="EMBL" id="JAQGEF010000003">
    <property type="protein sequence ID" value="MDA3613828.1"/>
    <property type="molecule type" value="Genomic_DNA"/>
</dbReference>
<evidence type="ECO:0000256" key="1">
    <source>
        <dbReference type="SAM" id="MobiDB-lite"/>
    </source>
</evidence>
<dbReference type="Proteomes" id="UP001210231">
    <property type="component" value="Unassembled WGS sequence"/>
</dbReference>
<name>A0ABT4UI13_9BACT</name>
<protein>
    <recommendedName>
        <fullName evidence="4">DUF2750 domain-containing protein</fullName>
    </recommendedName>
</protein>
<evidence type="ECO:0000313" key="2">
    <source>
        <dbReference type="EMBL" id="MDA3613828.1"/>
    </source>
</evidence>
<evidence type="ECO:0008006" key="4">
    <source>
        <dbReference type="Google" id="ProtNLM"/>
    </source>
</evidence>
<sequence>MAGYQARSKESVSKKGNMKKQNIQQSDYSQRERNFLSTITSEETFQIIVGKDDSNTLLLWQDEYYMEAYLNLCGIPVTLSKVDTVVFLKWIKENHQEMSFSIHPVFGQESPKLHPKELTGKIIDKMESHGDFYDTLRENNLL</sequence>